<dbReference type="Proteomes" id="UP001161325">
    <property type="component" value="Unassembled WGS sequence"/>
</dbReference>
<evidence type="ECO:0000313" key="2">
    <source>
        <dbReference type="EMBL" id="GLC26505.1"/>
    </source>
</evidence>
<name>A0AA37QHE9_9BACT</name>
<evidence type="ECO:0000256" key="1">
    <source>
        <dbReference type="SAM" id="SignalP"/>
    </source>
</evidence>
<comment type="caution">
    <text evidence="2">The sequence shown here is derived from an EMBL/GenBank/DDBJ whole genome shotgun (WGS) entry which is preliminary data.</text>
</comment>
<keyword evidence="1" id="KW-0732">Signal</keyword>
<dbReference type="Gene3D" id="2.40.160.60">
    <property type="entry name" value="Outer membrane protein transport protein (OMPP1/FadL/TodX)"/>
    <property type="match status" value="1"/>
</dbReference>
<keyword evidence="3" id="KW-1185">Reference proteome</keyword>
<dbReference type="EMBL" id="BRXS01000004">
    <property type="protein sequence ID" value="GLC26505.1"/>
    <property type="molecule type" value="Genomic_DNA"/>
</dbReference>
<evidence type="ECO:0000313" key="3">
    <source>
        <dbReference type="Proteomes" id="UP001161325"/>
    </source>
</evidence>
<protein>
    <recommendedName>
        <fullName evidence="4">Outer membrane protein transport protein (OMPP1/FadL/TodX)</fullName>
    </recommendedName>
</protein>
<evidence type="ECO:0008006" key="4">
    <source>
        <dbReference type="Google" id="ProtNLM"/>
    </source>
</evidence>
<proteinExistence type="predicted"/>
<reference evidence="2" key="1">
    <citation type="submission" date="2022-08" db="EMBL/GenBank/DDBJ databases">
        <title>Draft genome sequencing of Roseisolibacter agri AW1220.</title>
        <authorList>
            <person name="Tobiishi Y."/>
            <person name="Tonouchi A."/>
        </authorList>
    </citation>
    <scope>NUCLEOTIDE SEQUENCE</scope>
    <source>
        <strain evidence="2">AW1220</strain>
    </source>
</reference>
<accession>A0AA37QHE9</accession>
<organism evidence="2 3">
    <name type="scientific">Roseisolibacter agri</name>
    <dbReference type="NCBI Taxonomy" id="2014610"/>
    <lineage>
        <taxon>Bacteria</taxon>
        <taxon>Pseudomonadati</taxon>
        <taxon>Gemmatimonadota</taxon>
        <taxon>Gemmatimonadia</taxon>
        <taxon>Gemmatimonadales</taxon>
        <taxon>Gemmatimonadaceae</taxon>
        <taxon>Roseisolibacter</taxon>
    </lineage>
</organism>
<feature type="signal peptide" evidence="1">
    <location>
        <begin position="1"/>
        <end position="27"/>
    </location>
</feature>
<feature type="chain" id="PRO_5041214491" description="Outer membrane protein transport protein (OMPP1/FadL/TodX)" evidence="1">
    <location>
        <begin position="28"/>
        <end position="391"/>
    </location>
</feature>
<dbReference type="RefSeq" id="WP_284350955.1">
    <property type="nucleotide sequence ID" value="NZ_BRXS01000004.1"/>
</dbReference>
<sequence length="391" mass="40679">MPTPSFRRGVVRAAVILAGTAMPAALTAQGSLGAQGFGYPTGQLSTRALGTGGGIGEFDQTSPLNPAAISYFRRASLTAQYDPEFRRVSAAGGSQNATIARFPVISVGLPVRDRLAVGISASTYLDRTFTTTYQTTTRIGDETVTATESVESRGSVADLRLGLGYIAARWLRVGVAGHVLTGENRLVSGRLFADTSRFGSVSDSSTLTYSGAAVSGGIELTPVRGLSIAGSARRGLDMHVERGDSTLRTGKAPDRLGVAVRFDRITGASFSAGYARTTWTRMRELGSAALEVRDAPEFMAGVEAVGPRLGDVPLLLRLGGRERTLPFGLGGAEVKERAFAGGLGLPFAGGRALGDLALQHASRTLNGTVAPSVGAASERAWTVSIGFTVRP</sequence>
<gene>
    <name evidence="2" type="ORF">rosag_30180</name>
</gene>
<dbReference type="AlphaFoldDB" id="A0AA37QHE9"/>